<accession>A0AAU0N2A1</accession>
<comment type="cofactor">
    <cofactor evidence="18">
        <name>heme</name>
        <dbReference type="ChEBI" id="CHEBI:30413"/>
    </cofactor>
    <text evidence="18">The heme is bound between the two transmembrane subunits.</text>
</comment>
<dbReference type="EMBL" id="CP137555">
    <property type="protein sequence ID" value="WOX06373.1"/>
    <property type="molecule type" value="Genomic_DNA"/>
</dbReference>
<dbReference type="PANTHER" id="PTHR38689:SF1">
    <property type="entry name" value="SUCCINATE DEHYDROGENASE HYDROPHOBIC MEMBRANE ANCHOR SUBUNIT"/>
    <property type="match status" value="1"/>
</dbReference>
<name>A0AAU0N2A1_9GAMM</name>
<keyword evidence="5 16" id="KW-0813">Transport</keyword>
<proteinExistence type="predicted"/>
<dbReference type="CDD" id="cd03494">
    <property type="entry name" value="SQR_TypeC_SdhD"/>
    <property type="match status" value="1"/>
</dbReference>
<dbReference type="GO" id="GO:0020037">
    <property type="term" value="F:heme binding"/>
    <property type="evidence" value="ECO:0007669"/>
    <property type="project" value="InterPro"/>
</dbReference>
<dbReference type="Gene3D" id="1.20.1300.10">
    <property type="entry name" value="Fumarate reductase/succinate dehydrogenase, transmembrane subunit"/>
    <property type="match status" value="1"/>
</dbReference>
<evidence type="ECO:0000256" key="7">
    <source>
        <dbReference type="ARBA" id="ARBA00022519"/>
    </source>
</evidence>
<organism evidence="20 21">
    <name type="scientific">Microbulbifer pacificus</name>
    <dbReference type="NCBI Taxonomy" id="407164"/>
    <lineage>
        <taxon>Bacteria</taxon>
        <taxon>Pseudomonadati</taxon>
        <taxon>Pseudomonadota</taxon>
        <taxon>Gammaproteobacteria</taxon>
        <taxon>Cellvibrionales</taxon>
        <taxon>Microbulbiferaceae</taxon>
        <taxon>Microbulbifer</taxon>
    </lineage>
</organism>
<dbReference type="GO" id="GO:0017004">
    <property type="term" value="P:cytochrome complex assembly"/>
    <property type="evidence" value="ECO:0007669"/>
    <property type="project" value="TreeGrafter"/>
</dbReference>
<comment type="function">
    <text evidence="1 16">Membrane-anchoring subunit of succinate dehydrogenase (SDH).</text>
</comment>
<keyword evidence="12 16" id="KW-0249">Electron transport</keyword>
<evidence type="ECO:0000256" key="11">
    <source>
        <dbReference type="ARBA" id="ARBA00022723"/>
    </source>
</evidence>
<dbReference type="NCBIfam" id="TIGR02968">
    <property type="entry name" value="succ_dehyd_anc"/>
    <property type="match status" value="1"/>
</dbReference>
<comment type="subcellular location">
    <subcellularLocation>
        <location evidence="2 16">Cell inner membrane</location>
        <topology evidence="2 16">Multi-pass membrane protein</topology>
    </subcellularLocation>
</comment>
<dbReference type="Proteomes" id="UP001302477">
    <property type="component" value="Chromosome"/>
</dbReference>
<evidence type="ECO:0000256" key="12">
    <source>
        <dbReference type="ARBA" id="ARBA00022982"/>
    </source>
</evidence>
<gene>
    <name evidence="20" type="primary">sdhD</name>
    <name evidence="20" type="ORF">R5R33_04385</name>
</gene>
<dbReference type="RefSeq" id="WP_226705010.1">
    <property type="nucleotide sequence ID" value="NZ_CP137555.1"/>
</dbReference>
<evidence type="ECO:0000256" key="16">
    <source>
        <dbReference type="PIRNR" id="PIRNR000169"/>
    </source>
</evidence>
<feature type="transmembrane region" description="Helical" evidence="19">
    <location>
        <begin position="96"/>
        <end position="116"/>
    </location>
</feature>
<evidence type="ECO:0000256" key="10">
    <source>
        <dbReference type="ARBA" id="ARBA00022692"/>
    </source>
</evidence>
<evidence type="ECO:0000256" key="2">
    <source>
        <dbReference type="ARBA" id="ARBA00004429"/>
    </source>
</evidence>
<evidence type="ECO:0000256" key="4">
    <source>
        <dbReference type="ARBA" id="ARBA00019425"/>
    </source>
</evidence>
<keyword evidence="14 18" id="KW-0408">Iron</keyword>
<dbReference type="InterPro" id="IPR034804">
    <property type="entry name" value="SQR/QFR_C/D"/>
</dbReference>
<reference evidence="20 21" key="1">
    <citation type="submission" date="2023-10" db="EMBL/GenBank/DDBJ databases">
        <title>Description of Microbulbifer bruguierae sp. nov., isolated from the sediments of mangrove plant Bruguiera sexangula and comparative genomic analyses of the genus Microbulbifer.</title>
        <authorList>
            <person name="Long M."/>
        </authorList>
    </citation>
    <scope>NUCLEOTIDE SEQUENCE [LARGE SCALE GENOMIC DNA]</scope>
    <source>
        <strain evidence="20 21">SPO729</strain>
    </source>
</reference>
<protein>
    <recommendedName>
        <fullName evidence="4 16">Succinate dehydrogenase hydrophobic membrane anchor subunit</fullName>
    </recommendedName>
</protein>
<comment type="pathway">
    <text evidence="3 16">Carbohydrate metabolism; tricarboxylic acid cycle.</text>
</comment>
<keyword evidence="8 16" id="KW-0816">Tricarboxylic acid cycle</keyword>
<evidence type="ECO:0000256" key="13">
    <source>
        <dbReference type="ARBA" id="ARBA00022989"/>
    </source>
</evidence>
<evidence type="ECO:0000256" key="5">
    <source>
        <dbReference type="ARBA" id="ARBA00022448"/>
    </source>
</evidence>
<keyword evidence="11 18" id="KW-0479">Metal-binding</keyword>
<dbReference type="InterPro" id="IPR014312">
    <property type="entry name" value="Succ_DH_anchor"/>
</dbReference>
<dbReference type="AlphaFoldDB" id="A0AAU0N2A1"/>
<dbReference type="Pfam" id="PF01127">
    <property type="entry name" value="Sdh_cyt"/>
    <property type="match status" value="1"/>
</dbReference>
<feature type="transmembrane region" description="Helical" evidence="19">
    <location>
        <begin position="59"/>
        <end position="84"/>
    </location>
</feature>
<keyword evidence="21" id="KW-1185">Reference proteome</keyword>
<sequence length="122" mass="13701">MVKAVTGFGRSGLYDWFIQRISAVVLVAYTLFIVGFIFLSKDFGYASWSALFEQRWVRVFSLVALISTIAHAWIGLWSVVTDYLTNRMMGGKATVLRILVEVLLGAVAVFYAVWGIEILWGV</sequence>
<feature type="binding site" evidence="17">
    <location>
        <position position="83"/>
    </location>
    <ligand>
        <name>a ubiquinone</name>
        <dbReference type="ChEBI" id="CHEBI:16389"/>
    </ligand>
</feature>
<feature type="binding site" description="axial binding residue" evidence="18">
    <location>
        <position position="71"/>
    </location>
    <ligand>
        <name>heme</name>
        <dbReference type="ChEBI" id="CHEBI:30413"/>
        <note>ligand shared with second transmembrane subunit</note>
    </ligand>
    <ligandPart>
        <name>Fe</name>
        <dbReference type="ChEBI" id="CHEBI:18248"/>
    </ligandPart>
</feature>
<evidence type="ECO:0000256" key="6">
    <source>
        <dbReference type="ARBA" id="ARBA00022475"/>
    </source>
</evidence>
<dbReference type="PANTHER" id="PTHR38689">
    <property type="entry name" value="SUCCINATE DEHYDROGENASE HYDROPHOBIC MEMBRANE ANCHOR SUBUNIT"/>
    <property type="match status" value="1"/>
</dbReference>
<evidence type="ECO:0000256" key="3">
    <source>
        <dbReference type="ARBA" id="ARBA00005163"/>
    </source>
</evidence>
<keyword evidence="15 16" id="KW-0472">Membrane</keyword>
<keyword evidence="13 19" id="KW-1133">Transmembrane helix</keyword>
<evidence type="ECO:0000313" key="20">
    <source>
        <dbReference type="EMBL" id="WOX06373.1"/>
    </source>
</evidence>
<evidence type="ECO:0000256" key="19">
    <source>
        <dbReference type="SAM" id="Phobius"/>
    </source>
</evidence>
<evidence type="ECO:0000256" key="9">
    <source>
        <dbReference type="ARBA" id="ARBA00022617"/>
    </source>
</evidence>
<dbReference type="GO" id="GO:0046872">
    <property type="term" value="F:metal ion binding"/>
    <property type="evidence" value="ECO:0007669"/>
    <property type="project" value="UniProtKB-KW"/>
</dbReference>
<evidence type="ECO:0000256" key="8">
    <source>
        <dbReference type="ARBA" id="ARBA00022532"/>
    </source>
</evidence>
<dbReference type="InterPro" id="IPR000701">
    <property type="entry name" value="SuccDH_FuR_B_TM-su"/>
</dbReference>
<keyword evidence="10 19" id="KW-0812">Transmembrane</keyword>
<dbReference type="GO" id="GO:0006099">
    <property type="term" value="P:tricarboxylic acid cycle"/>
    <property type="evidence" value="ECO:0007669"/>
    <property type="project" value="UniProtKB-UniRule"/>
</dbReference>
<dbReference type="GO" id="GO:0009055">
    <property type="term" value="F:electron transfer activity"/>
    <property type="evidence" value="ECO:0007669"/>
    <property type="project" value="TreeGrafter"/>
</dbReference>
<keyword evidence="6 16" id="KW-1003">Cell membrane</keyword>
<evidence type="ECO:0000256" key="14">
    <source>
        <dbReference type="ARBA" id="ARBA00023004"/>
    </source>
</evidence>
<evidence type="ECO:0000256" key="18">
    <source>
        <dbReference type="PIRSR" id="PIRSR000169-2"/>
    </source>
</evidence>
<dbReference type="KEGG" id="mpaf:R5R33_04385"/>
<dbReference type="GO" id="GO:0005886">
    <property type="term" value="C:plasma membrane"/>
    <property type="evidence" value="ECO:0007669"/>
    <property type="project" value="UniProtKB-SubCell"/>
</dbReference>
<evidence type="ECO:0000256" key="17">
    <source>
        <dbReference type="PIRSR" id="PIRSR000169-1"/>
    </source>
</evidence>
<feature type="transmembrane region" description="Helical" evidence="19">
    <location>
        <begin position="21"/>
        <end position="39"/>
    </location>
</feature>
<evidence type="ECO:0000256" key="15">
    <source>
        <dbReference type="ARBA" id="ARBA00023136"/>
    </source>
</evidence>
<dbReference type="PIRSF" id="PIRSF000169">
    <property type="entry name" value="SDH_D"/>
    <property type="match status" value="1"/>
</dbReference>
<keyword evidence="9 18" id="KW-0349">Heme</keyword>
<dbReference type="SUPFAM" id="SSF81343">
    <property type="entry name" value="Fumarate reductase respiratory complex transmembrane subunits"/>
    <property type="match status" value="1"/>
</dbReference>
<keyword evidence="7 16" id="KW-0997">Cell inner membrane</keyword>
<evidence type="ECO:0000256" key="1">
    <source>
        <dbReference type="ARBA" id="ARBA00004050"/>
    </source>
</evidence>
<evidence type="ECO:0000313" key="21">
    <source>
        <dbReference type="Proteomes" id="UP001302477"/>
    </source>
</evidence>